<keyword evidence="4" id="KW-1185">Reference proteome</keyword>
<dbReference type="Gene3D" id="3.90.1010.20">
    <property type="match status" value="1"/>
</dbReference>
<evidence type="ECO:0000256" key="1">
    <source>
        <dbReference type="SAM" id="Phobius"/>
    </source>
</evidence>
<dbReference type="KEGG" id="tle:Tlet_1035"/>
<dbReference type="Proteomes" id="UP000002016">
    <property type="component" value="Chromosome"/>
</dbReference>
<dbReference type="EMBL" id="CP000812">
    <property type="protein sequence ID" value="ABV33601.1"/>
    <property type="molecule type" value="Genomic_DNA"/>
</dbReference>
<gene>
    <name evidence="3" type="ordered locus">Tlet_1035</name>
</gene>
<protein>
    <submittedName>
        <fullName evidence="3">FMN-binding domain protein</fullName>
    </submittedName>
</protein>
<dbReference type="AlphaFoldDB" id="A8F617"/>
<reference evidence="3 4" key="1">
    <citation type="submission" date="2007-08" db="EMBL/GenBank/DDBJ databases">
        <title>Complete sequence of Thermotoga lettingae TMO.</title>
        <authorList>
            <consortium name="US DOE Joint Genome Institute"/>
            <person name="Copeland A."/>
            <person name="Lucas S."/>
            <person name="Lapidus A."/>
            <person name="Barry K."/>
            <person name="Glavina del Rio T."/>
            <person name="Dalin E."/>
            <person name="Tice H."/>
            <person name="Pitluck S."/>
            <person name="Foster B."/>
            <person name="Bruce D."/>
            <person name="Schmutz J."/>
            <person name="Larimer F."/>
            <person name="Land M."/>
            <person name="Hauser L."/>
            <person name="Kyrpides N."/>
            <person name="Mikhailova N."/>
            <person name="Nelson K."/>
            <person name="Gogarten J.P."/>
            <person name="Noll K."/>
            <person name="Richardson P."/>
        </authorList>
    </citation>
    <scope>NUCLEOTIDE SEQUENCE [LARGE SCALE GENOMIC DNA]</scope>
    <source>
        <strain evidence="4">ATCC BAA-301 / DSM 14385 / NBRC 107922 / TMO</strain>
    </source>
</reference>
<keyword evidence="1" id="KW-0472">Membrane</keyword>
<dbReference type="OrthoDB" id="47659at2"/>
<dbReference type="Pfam" id="PF04205">
    <property type="entry name" value="FMN_bind"/>
    <property type="match status" value="1"/>
</dbReference>
<evidence type="ECO:0000313" key="4">
    <source>
        <dbReference type="Proteomes" id="UP000002016"/>
    </source>
</evidence>
<sequence precursor="true">MRRFFKIVIMVIVCVLISATLFVLIFNRGMNQIKKIEIKDIDLSQIKDGEYLGQYASGRWQYMVRVIVSGGEIKNIEILNKKSGFIDMNAYKQLNDEVISRVLKNQSLRIDAVTGATVSTKALLKALENALTKQ</sequence>
<dbReference type="HOGENOM" id="CLU_096350_0_0_0"/>
<name>A8F617_PSELT</name>
<accession>A8F617</accession>
<keyword evidence="1" id="KW-0812">Transmembrane</keyword>
<dbReference type="RefSeq" id="WP_012003082.1">
    <property type="nucleotide sequence ID" value="NC_009828.1"/>
</dbReference>
<dbReference type="SMART" id="SM00900">
    <property type="entry name" value="FMN_bind"/>
    <property type="match status" value="1"/>
</dbReference>
<evidence type="ECO:0000313" key="3">
    <source>
        <dbReference type="EMBL" id="ABV33601.1"/>
    </source>
</evidence>
<dbReference type="InterPro" id="IPR007329">
    <property type="entry name" value="FMN-bd"/>
</dbReference>
<feature type="transmembrane region" description="Helical" evidence="1">
    <location>
        <begin position="7"/>
        <end position="26"/>
    </location>
</feature>
<proteinExistence type="predicted"/>
<dbReference type="GO" id="GO:0016020">
    <property type="term" value="C:membrane"/>
    <property type="evidence" value="ECO:0007669"/>
    <property type="project" value="InterPro"/>
</dbReference>
<dbReference type="eggNOG" id="COG3976">
    <property type="taxonomic scope" value="Bacteria"/>
</dbReference>
<dbReference type="STRING" id="416591.Tlet_1035"/>
<feature type="domain" description="FMN-binding" evidence="2">
    <location>
        <begin position="58"/>
        <end position="134"/>
    </location>
</feature>
<keyword evidence="1" id="KW-1133">Transmembrane helix</keyword>
<evidence type="ECO:0000259" key="2">
    <source>
        <dbReference type="SMART" id="SM00900"/>
    </source>
</evidence>
<reference evidence="3 4" key="2">
    <citation type="journal article" date="2009" name="Proc. Natl. Acad. Sci. U.S.A.">
        <title>On the chimeric nature, thermophilic origin, and phylogenetic placement of the Thermotogales.</title>
        <authorList>
            <person name="Zhaxybayeva O."/>
            <person name="Swithers K.S."/>
            <person name="Lapierre P."/>
            <person name="Fournier G.P."/>
            <person name="Bickhart D.M."/>
            <person name="DeBoy R.T."/>
            <person name="Nelson K.E."/>
            <person name="Nesbo C.L."/>
            <person name="Doolittle W.F."/>
            <person name="Gogarten J.P."/>
            <person name="Noll K.M."/>
        </authorList>
    </citation>
    <scope>NUCLEOTIDE SEQUENCE [LARGE SCALE GENOMIC DNA]</scope>
    <source>
        <strain evidence="4">ATCC BAA-301 / DSM 14385 / NBRC 107922 / TMO</strain>
    </source>
</reference>
<organism evidence="3 4">
    <name type="scientific">Pseudothermotoga lettingae (strain ATCC BAA-301 / DSM 14385 / NBRC 107922 / TMO)</name>
    <name type="common">Thermotoga lettingae</name>
    <dbReference type="NCBI Taxonomy" id="416591"/>
    <lineage>
        <taxon>Bacteria</taxon>
        <taxon>Thermotogati</taxon>
        <taxon>Thermotogota</taxon>
        <taxon>Thermotogae</taxon>
        <taxon>Thermotogales</taxon>
        <taxon>Thermotogaceae</taxon>
        <taxon>Pseudothermotoga</taxon>
    </lineage>
</organism>
<dbReference type="GO" id="GO:0010181">
    <property type="term" value="F:FMN binding"/>
    <property type="evidence" value="ECO:0007669"/>
    <property type="project" value="InterPro"/>
</dbReference>